<evidence type="ECO:0000313" key="3">
    <source>
        <dbReference type="Proteomes" id="UP000766336"/>
    </source>
</evidence>
<dbReference type="PRINTS" id="PR01217">
    <property type="entry name" value="PRICHEXTENSN"/>
</dbReference>
<feature type="compositionally biased region" description="Pro residues" evidence="1">
    <location>
        <begin position="208"/>
        <end position="220"/>
    </location>
</feature>
<dbReference type="RefSeq" id="WP_213670574.1">
    <property type="nucleotide sequence ID" value="NZ_JAHCDA010000002.1"/>
</dbReference>
<organism evidence="2 3">
    <name type="scientific">Roseococcus pinisoli</name>
    <dbReference type="NCBI Taxonomy" id="2835040"/>
    <lineage>
        <taxon>Bacteria</taxon>
        <taxon>Pseudomonadati</taxon>
        <taxon>Pseudomonadota</taxon>
        <taxon>Alphaproteobacteria</taxon>
        <taxon>Acetobacterales</taxon>
        <taxon>Roseomonadaceae</taxon>
        <taxon>Roseococcus</taxon>
    </lineage>
</organism>
<feature type="compositionally biased region" description="Basic and acidic residues" evidence="1">
    <location>
        <begin position="1"/>
        <end position="21"/>
    </location>
</feature>
<evidence type="ECO:0000256" key="1">
    <source>
        <dbReference type="SAM" id="MobiDB-lite"/>
    </source>
</evidence>
<proteinExistence type="predicted"/>
<feature type="region of interest" description="Disordered" evidence="1">
    <location>
        <begin position="63"/>
        <end position="228"/>
    </location>
</feature>
<feature type="compositionally biased region" description="Pro residues" evidence="1">
    <location>
        <begin position="130"/>
        <end position="143"/>
    </location>
</feature>
<evidence type="ECO:0000313" key="2">
    <source>
        <dbReference type="EMBL" id="MBS7811932.1"/>
    </source>
</evidence>
<name>A0ABS5QE06_9PROT</name>
<feature type="compositionally biased region" description="Low complexity" evidence="1">
    <location>
        <begin position="187"/>
        <end position="207"/>
    </location>
</feature>
<reference evidence="2 3" key="1">
    <citation type="submission" date="2021-05" db="EMBL/GenBank/DDBJ databases">
        <title>Roseococcus sp. XZZS9, whole genome shotgun sequencing project.</title>
        <authorList>
            <person name="Zhao G."/>
            <person name="Shen L."/>
        </authorList>
    </citation>
    <scope>NUCLEOTIDE SEQUENCE [LARGE SCALE GENOMIC DNA]</scope>
    <source>
        <strain evidence="2 3">XZZS9</strain>
    </source>
</reference>
<dbReference type="EMBL" id="JAHCDA010000002">
    <property type="protein sequence ID" value="MBS7811932.1"/>
    <property type="molecule type" value="Genomic_DNA"/>
</dbReference>
<accession>A0ABS5QE06</accession>
<comment type="caution">
    <text evidence="2">The sequence shown here is derived from an EMBL/GenBank/DDBJ whole genome shotgun (WGS) entry which is preliminary data.</text>
</comment>
<sequence>MTLHTRDMARTSMEKGSDRPATDQARPRVGGRLLLAGLPLLALAGCATPVQINPRALGRDISGAAMDSRLPPPGMDRPTPNLASVPPIPERPDLAAREALTRRLEAERGASHDEVPVGRAAAPLTEPDAPGQPPIPARPPEPPRLAGAPAIPWVAPRPAQPVPATGGPAARPPELLAPDRLTPGDVPALPTPELLAPVAPAPGGSAEPPAPSAVPPPPSPDLLAPPAR</sequence>
<gene>
    <name evidence="2" type="ORF">KHU32_13360</name>
</gene>
<feature type="compositionally biased region" description="Basic and acidic residues" evidence="1">
    <location>
        <begin position="90"/>
        <end position="116"/>
    </location>
</feature>
<dbReference type="Proteomes" id="UP000766336">
    <property type="component" value="Unassembled WGS sequence"/>
</dbReference>
<protein>
    <submittedName>
        <fullName evidence="2">Uncharacterized protein</fullName>
    </submittedName>
</protein>
<feature type="region of interest" description="Disordered" evidence="1">
    <location>
        <begin position="1"/>
        <end position="28"/>
    </location>
</feature>
<keyword evidence="3" id="KW-1185">Reference proteome</keyword>